<keyword evidence="3" id="KW-0732">Signal</keyword>
<dbReference type="InterPro" id="IPR013783">
    <property type="entry name" value="Ig-like_fold"/>
</dbReference>
<feature type="transmembrane region" description="Helical" evidence="2">
    <location>
        <begin position="743"/>
        <end position="760"/>
    </location>
</feature>
<dbReference type="SMART" id="SM00421">
    <property type="entry name" value="HTH_LUXR"/>
    <property type="match status" value="1"/>
</dbReference>
<organism evidence="5 6">
    <name type="scientific">Flavobacterium magnum</name>
    <dbReference type="NCBI Taxonomy" id="2162713"/>
    <lineage>
        <taxon>Bacteria</taxon>
        <taxon>Pseudomonadati</taxon>
        <taxon>Bacteroidota</taxon>
        <taxon>Flavobacteriia</taxon>
        <taxon>Flavobacteriales</taxon>
        <taxon>Flavobacteriaceae</taxon>
        <taxon>Flavobacterium</taxon>
    </lineage>
</organism>
<dbReference type="OrthoDB" id="1090267at2"/>
<accession>A0A2S0RDK6</accession>
<keyword evidence="2" id="KW-0812">Transmembrane</keyword>
<dbReference type="Proteomes" id="UP000244193">
    <property type="component" value="Chromosome"/>
</dbReference>
<evidence type="ECO:0000256" key="1">
    <source>
        <dbReference type="ARBA" id="ARBA00022553"/>
    </source>
</evidence>
<keyword evidence="2" id="KW-0472">Membrane</keyword>
<keyword evidence="1" id="KW-0597">Phosphoprotein</keyword>
<keyword evidence="2" id="KW-1133">Transmembrane helix</keyword>
<dbReference type="SUPFAM" id="SSF46894">
    <property type="entry name" value="C-terminal effector domain of the bipartite response regulators"/>
    <property type="match status" value="1"/>
</dbReference>
<dbReference type="SUPFAM" id="SSF63829">
    <property type="entry name" value="Calcium-dependent phosphotriesterase"/>
    <property type="match status" value="1"/>
</dbReference>
<feature type="signal peptide" evidence="3">
    <location>
        <begin position="1"/>
        <end position="21"/>
    </location>
</feature>
<evidence type="ECO:0000256" key="2">
    <source>
        <dbReference type="SAM" id="Phobius"/>
    </source>
</evidence>
<proteinExistence type="predicted"/>
<dbReference type="InterPro" id="IPR000792">
    <property type="entry name" value="Tscrpt_reg_LuxR_C"/>
</dbReference>
<sequence>MRVFRCLSLLFMAIHFNISSAQVKSVGLPELRNFKKGEYKGGTQNWAIDEDRNGNLYFANNNGLLQFDGTTWRKFTMPNQSLIRTIKIASDGKVYVGGYNEFGYFMPNETGKLTYHSVSRLVDRKKIPLIDFIWKLHVINDEVFFQSFGRLYVYHTGKLRVIEAPSRFQFSFTVDNVLYLQDRANGLMMYREGQLIALPDTSTFNDTEIWGMVSMANGNLLIATLDKGLFLYANGTVRPWQNQANNFVLKNSSLGCTLIQDRFILINSVLDGIIICDKSGNIVQHLNRKKGMQNNTVLSSFIDSKSNAWLGLDNGITFVNENAPFTYFGFSYELSTVYASVFYGGYLYVATNRGLFYHALGGAFREDTFTLVEGTTGQAWNIQVIDGQLFCGHNRGAMLINNGKLSRILHSDGYWGFRKIPGKPNFLIGSNYNGFGVFEKRASGWIFRNVLSGIETSSSTFQVDDRTVWLKKDNDVYQLTLSADLQKFGSVKKYNSLKPSLKGIGSIQSIQGKVYFQTQNRFFRYSYDQSLFYEDLAMSRTFAHVPKFRYLIEDSRGNLWYTFNESIGALMKQPDGRFTNTIAPFSNLTGNLVNDFPSVNTVNPNNIFIGLTDGLAHYDLSMKTDFSSKPKAFIRSFSFPGDTLFIGNGIARRHSCNVQYSANNVKFSFSSPTYENLEHVEYSYQLEGFDEGWSPWSTVSMKEYTNLHEDDYLMKVKVRNSYGVESEAAVFAFTVSPPWYRHPAAYIFYVLLIAVTVYLIRQRIRMKIRKNKYYETIEQRRLYLEREAKIRQEQYELEKEIEKLKNDKLQIKILAKDKELVNNSLQVVKKNKILNGIINKLKDIDAETLDDSVKFQFNKLNKSIIKEVNTDKSWKDLEKHIKNVHFDFLKRLKEKYPTISPREMDLSTYLLMNMSTKEIAEIMNISGGGVELARYRLRKKLGLNKKENLIGFLMSI</sequence>
<dbReference type="GO" id="GO:0006355">
    <property type="term" value="P:regulation of DNA-templated transcription"/>
    <property type="evidence" value="ECO:0007669"/>
    <property type="project" value="InterPro"/>
</dbReference>
<dbReference type="GO" id="GO:0000155">
    <property type="term" value="F:phosphorelay sensor kinase activity"/>
    <property type="evidence" value="ECO:0007669"/>
    <property type="project" value="TreeGrafter"/>
</dbReference>
<feature type="chain" id="PRO_5015527848" evidence="3">
    <location>
        <begin position="22"/>
        <end position="956"/>
    </location>
</feature>
<keyword evidence="6" id="KW-1185">Reference proteome</keyword>
<evidence type="ECO:0000259" key="4">
    <source>
        <dbReference type="SMART" id="SM00421"/>
    </source>
</evidence>
<protein>
    <submittedName>
        <fullName evidence="5">Regulator</fullName>
    </submittedName>
</protein>
<feature type="domain" description="HTH luxR-type" evidence="4">
    <location>
        <begin position="896"/>
        <end position="953"/>
    </location>
</feature>
<name>A0A2S0RDK6_9FLAO</name>
<dbReference type="Pfam" id="PF07495">
    <property type="entry name" value="Y_Y_Y"/>
    <property type="match status" value="1"/>
</dbReference>
<dbReference type="Gene3D" id="1.10.10.10">
    <property type="entry name" value="Winged helix-like DNA-binding domain superfamily/Winged helix DNA-binding domain"/>
    <property type="match status" value="1"/>
</dbReference>
<dbReference type="InterPro" id="IPR016032">
    <property type="entry name" value="Sig_transdc_resp-reg_C-effctor"/>
</dbReference>
<dbReference type="InterPro" id="IPR015943">
    <property type="entry name" value="WD40/YVTN_repeat-like_dom_sf"/>
</dbReference>
<gene>
    <name evidence="5" type="ORF">HYN48_06205</name>
</gene>
<evidence type="ECO:0000313" key="5">
    <source>
        <dbReference type="EMBL" id="AWA29705.1"/>
    </source>
</evidence>
<dbReference type="Gene3D" id="2.130.10.10">
    <property type="entry name" value="YVTN repeat-like/Quinoprotein amine dehydrogenase"/>
    <property type="match status" value="1"/>
</dbReference>
<dbReference type="AlphaFoldDB" id="A0A2S0RDK6"/>
<dbReference type="GO" id="GO:0003677">
    <property type="term" value="F:DNA binding"/>
    <property type="evidence" value="ECO:0007669"/>
    <property type="project" value="InterPro"/>
</dbReference>
<evidence type="ECO:0000256" key="3">
    <source>
        <dbReference type="SAM" id="SignalP"/>
    </source>
</evidence>
<reference evidence="5 6" key="1">
    <citation type="submission" date="2018-04" db="EMBL/GenBank/DDBJ databases">
        <title>Genome sequencing of Flavobacterium sp. HYN0048.</title>
        <authorList>
            <person name="Yi H."/>
            <person name="Baek C."/>
        </authorList>
    </citation>
    <scope>NUCLEOTIDE SEQUENCE [LARGE SCALE GENOMIC DNA]</scope>
    <source>
        <strain evidence="5 6">HYN0048</strain>
    </source>
</reference>
<dbReference type="InterPro" id="IPR036388">
    <property type="entry name" value="WH-like_DNA-bd_sf"/>
</dbReference>
<dbReference type="Gene3D" id="2.60.40.10">
    <property type="entry name" value="Immunoglobulins"/>
    <property type="match status" value="1"/>
</dbReference>
<dbReference type="InterPro" id="IPR011123">
    <property type="entry name" value="Y_Y_Y"/>
</dbReference>
<dbReference type="PANTHER" id="PTHR43547">
    <property type="entry name" value="TWO-COMPONENT HISTIDINE KINASE"/>
    <property type="match status" value="1"/>
</dbReference>
<dbReference type="PANTHER" id="PTHR43547:SF2">
    <property type="entry name" value="HYBRID SIGNAL TRANSDUCTION HISTIDINE KINASE C"/>
    <property type="match status" value="1"/>
</dbReference>
<dbReference type="Pfam" id="PF00196">
    <property type="entry name" value="GerE"/>
    <property type="match status" value="1"/>
</dbReference>
<dbReference type="KEGG" id="fmg:HYN48_06205"/>
<dbReference type="EMBL" id="CP028811">
    <property type="protein sequence ID" value="AWA29705.1"/>
    <property type="molecule type" value="Genomic_DNA"/>
</dbReference>
<evidence type="ECO:0000313" key="6">
    <source>
        <dbReference type="Proteomes" id="UP000244193"/>
    </source>
</evidence>